<dbReference type="PANTHER" id="PTHR13382">
    <property type="entry name" value="MITOCHONDRIAL ATP SYNTHASE COUPLING FACTOR B"/>
    <property type="match status" value="1"/>
</dbReference>
<dbReference type="OMA" id="MEGDWIN"/>
<dbReference type="OrthoDB" id="550575at2759"/>
<evidence type="ECO:0000313" key="1">
    <source>
        <dbReference type="EMBL" id="SAM07935.1"/>
    </source>
</evidence>
<accession>A0A163KFH8</accession>
<dbReference type="Gene3D" id="3.80.10.10">
    <property type="entry name" value="Ribonuclease Inhibitor"/>
    <property type="match status" value="2"/>
</dbReference>
<reference evidence="1" key="1">
    <citation type="submission" date="2016-04" db="EMBL/GenBank/DDBJ databases">
        <authorList>
            <person name="Evans L.H."/>
            <person name="Alamgir A."/>
            <person name="Owens N."/>
            <person name="Weber N.D."/>
            <person name="Virtaneva K."/>
            <person name="Barbian K."/>
            <person name="Babar A."/>
            <person name="Rosenke K."/>
        </authorList>
    </citation>
    <scope>NUCLEOTIDE SEQUENCE [LARGE SCALE GENOMIC DNA]</scope>
    <source>
        <strain evidence="1">CBS 101.48</strain>
    </source>
</reference>
<evidence type="ECO:0000313" key="2">
    <source>
        <dbReference type="Proteomes" id="UP000078561"/>
    </source>
</evidence>
<dbReference type="InterPro" id="IPR050648">
    <property type="entry name" value="F-box_LRR-repeat"/>
</dbReference>
<keyword evidence="2" id="KW-1185">Reference proteome</keyword>
<dbReference type="InParanoid" id="A0A163KFH8"/>
<gene>
    <name evidence="1" type="primary">ABSGL_13593.1 scaffold 14267</name>
</gene>
<name>A0A163KFH8_ABSGL</name>
<dbReference type="Proteomes" id="UP000078561">
    <property type="component" value="Unassembled WGS sequence"/>
</dbReference>
<dbReference type="InterPro" id="IPR032675">
    <property type="entry name" value="LRR_dom_sf"/>
</dbReference>
<dbReference type="SUPFAM" id="SSF52047">
    <property type="entry name" value="RNI-like"/>
    <property type="match status" value="1"/>
</dbReference>
<dbReference type="EMBL" id="LT554871">
    <property type="protein sequence ID" value="SAM07935.1"/>
    <property type="molecule type" value="Genomic_DNA"/>
</dbReference>
<sequence>MPSSSYLPLELIRLVLSFLPHHDILHLLLHPPNHDWLYATASVVYRRLVLTQIHQVKSCAHLLEQTHKRRRLGDDGFYSTINYALFIRRIDLSALADKSDLTDGLLLSLALDAVHLTHLNLYNCFTVTNPVLTKILIHCPHLEKLSLAGATSLNVSCFLDHRIDCLRLHTLNLNMSPHFFTNTRRRRRRRRLPPFPKLQELKLDMIALIINDYGSSLVAMLDRCANVIRLSLTSLYATQLQRCFDHCPNVNAITFRRCHFDEGMLASFLSQRRRQLERLELRGCRVDIQELAVGDYRRLQWFGCREKVVPGDLIPAVSSLTRIECPMTDDVLERLMTHCPSLTHLSYTGKVAHEILARALLVWQKTLVWLEMEGDWINGCLGNHIQVLLLHRMKVTADGLIQLARCFTKTRYLAFEAADDVTSQTLEHALDIWPCLEGALCVNQEALMVANKETWLDWKWLDTRKTRFTRWKDKDLIE</sequence>
<protein>
    <recommendedName>
        <fullName evidence="3">F-box domain-containing protein</fullName>
    </recommendedName>
</protein>
<organism evidence="1">
    <name type="scientific">Absidia glauca</name>
    <name type="common">Pin mould</name>
    <dbReference type="NCBI Taxonomy" id="4829"/>
    <lineage>
        <taxon>Eukaryota</taxon>
        <taxon>Fungi</taxon>
        <taxon>Fungi incertae sedis</taxon>
        <taxon>Mucoromycota</taxon>
        <taxon>Mucoromycotina</taxon>
        <taxon>Mucoromycetes</taxon>
        <taxon>Mucorales</taxon>
        <taxon>Cunninghamellaceae</taxon>
        <taxon>Absidia</taxon>
    </lineage>
</organism>
<proteinExistence type="predicted"/>
<evidence type="ECO:0008006" key="3">
    <source>
        <dbReference type="Google" id="ProtNLM"/>
    </source>
</evidence>
<dbReference type="AlphaFoldDB" id="A0A163KFH8"/>
<dbReference type="STRING" id="4829.A0A163KFH8"/>
<dbReference type="GO" id="GO:0005737">
    <property type="term" value="C:cytoplasm"/>
    <property type="evidence" value="ECO:0007669"/>
    <property type="project" value="TreeGrafter"/>
</dbReference>